<reference evidence="1" key="1">
    <citation type="submission" date="2014-09" db="EMBL/GenBank/DDBJ databases">
        <authorList>
            <person name="Magalhaes I.L.F."/>
            <person name="Oliveira U."/>
            <person name="Santos F.R."/>
            <person name="Vidigal T.H.D.A."/>
            <person name="Brescovit A.D."/>
            <person name="Santos A.J."/>
        </authorList>
    </citation>
    <scope>NUCLEOTIDE SEQUENCE</scope>
    <source>
        <tissue evidence="1">Shoot tissue taken approximately 20 cm above the soil surface</tissue>
    </source>
</reference>
<dbReference type="AlphaFoldDB" id="A0A0A8ZYP5"/>
<dbReference type="EMBL" id="GBRH01253401">
    <property type="protein sequence ID" value="JAD44494.1"/>
    <property type="molecule type" value="Transcribed_RNA"/>
</dbReference>
<reference evidence="1" key="2">
    <citation type="journal article" date="2015" name="Data Brief">
        <title>Shoot transcriptome of the giant reed, Arundo donax.</title>
        <authorList>
            <person name="Barrero R.A."/>
            <person name="Guerrero F.D."/>
            <person name="Moolhuijzen P."/>
            <person name="Goolsby J.A."/>
            <person name="Tidwell J."/>
            <person name="Bellgard S.E."/>
            <person name="Bellgard M.I."/>
        </authorList>
    </citation>
    <scope>NUCLEOTIDE SEQUENCE</scope>
    <source>
        <tissue evidence="1">Shoot tissue taken approximately 20 cm above the soil surface</tissue>
    </source>
</reference>
<proteinExistence type="predicted"/>
<protein>
    <submittedName>
        <fullName evidence="1">Uncharacterized protein</fullName>
    </submittedName>
</protein>
<name>A0A0A8ZYP5_ARUDO</name>
<accession>A0A0A8ZYP5</accession>
<organism evidence="1">
    <name type="scientific">Arundo donax</name>
    <name type="common">Giant reed</name>
    <name type="synonym">Donax arundinaceus</name>
    <dbReference type="NCBI Taxonomy" id="35708"/>
    <lineage>
        <taxon>Eukaryota</taxon>
        <taxon>Viridiplantae</taxon>
        <taxon>Streptophyta</taxon>
        <taxon>Embryophyta</taxon>
        <taxon>Tracheophyta</taxon>
        <taxon>Spermatophyta</taxon>
        <taxon>Magnoliopsida</taxon>
        <taxon>Liliopsida</taxon>
        <taxon>Poales</taxon>
        <taxon>Poaceae</taxon>
        <taxon>PACMAD clade</taxon>
        <taxon>Arundinoideae</taxon>
        <taxon>Arundineae</taxon>
        <taxon>Arundo</taxon>
    </lineage>
</organism>
<sequence length="27" mass="3076">MCDLPFYYEFSGNSLRNGDSGNLYELA</sequence>
<evidence type="ECO:0000313" key="1">
    <source>
        <dbReference type="EMBL" id="JAD44494.1"/>
    </source>
</evidence>